<keyword evidence="4" id="KW-1185">Reference proteome</keyword>
<feature type="compositionally biased region" description="Pro residues" evidence="2">
    <location>
        <begin position="523"/>
        <end position="533"/>
    </location>
</feature>
<evidence type="ECO:0000313" key="3">
    <source>
        <dbReference type="EMBL" id="RPD62437.1"/>
    </source>
</evidence>
<proteinExistence type="inferred from homology"/>
<dbReference type="Pfam" id="PF05794">
    <property type="entry name" value="Tcp11"/>
    <property type="match status" value="1"/>
</dbReference>
<dbReference type="EMBL" id="ML122259">
    <property type="protein sequence ID" value="RPD62437.1"/>
    <property type="molecule type" value="Genomic_DNA"/>
</dbReference>
<feature type="compositionally biased region" description="Basic and acidic residues" evidence="2">
    <location>
        <begin position="1"/>
        <end position="10"/>
    </location>
</feature>
<gene>
    <name evidence="3" type="ORF">L227DRAFT_585158</name>
</gene>
<feature type="compositionally biased region" description="Basic and acidic residues" evidence="2">
    <location>
        <begin position="712"/>
        <end position="722"/>
    </location>
</feature>
<organism evidence="3 4">
    <name type="scientific">Lentinus tigrinus ALCF2SS1-6</name>
    <dbReference type="NCBI Taxonomy" id="1328759"/>
    <lineage>
        <taxon>Eukaryota</taxon>
        <taxon>Fungi</taxon>
        <taxon>Dikarya</taxon>
        <taxon>Basidiomycota</taxon>
        <taxon>Agaricomycotina</taxon>
        <taxon>Agaricomycetes</taxon>
        <taxon>Polyporales</taxon>
        <taxon>Polyporaceae</taxon>
        <taxon>Lentinus</taxon>
    </lineage>
</organism>
<evidence type="ECO:0000313" key="4">
    <source>
        <dbReference type="Proteomes" id="UP000313359"/>
    </source>
</evidence>
<feature type="region of interest" description="Disordered" evidence="2">
    <location>
        <begin position="699"/>
        <end position="722"/>
    </location>
</feature>
<evidence type="ECO:0000256" key="1">
    <source>
        <dbReference type="ARBA" id="ARBA00010954"/>
    </source>
</evidence>
<feature type="region of interest" description="Disordered" evidence="2">
    <location>
        <begin position="767"/>
        <end position="801"/>
    </location>
</feature>
<feature type="compositionally biased region" description="Low complexity" evidence="2">
    <location>
        <begin position="64"/>
        <end position="83"/>
    </location>
</feature>
<dbReference type="PANTHER" id="PTHR12832:SF11">
    <property type="entry name" value="LD23868P"/>
    <property type="match status" value="1"/>
</dbReference>
<name>A0A5C2SGP6_9APHY</name>
<dbReference type="OrthoDB" id="276323at2759"/>
<sequence length="879" mass="95854">MDDLAHESRPIHSLNRKRKADQDDHNVNPAPQDSVNNPEPMLIDVQATPRCPADASPAPPAAPWPIARARQGMTPSWPSHSSPSCPPPAAFLPQRAREGQPSPKRLRIEIPTTPPGSPHRPRRGQRQASSRHLGRQRRAGETRDTGIVSATEPGPSRGSLLRTASLPALPSSRSVPVSPIEPTVVSPHIPPHQPPINRETLKELDLEAILRNPQLRHDLLFDSGLQFRPTSSRRKRDLADNYWLAIVRELECGCTCTTLDGNGRLAERRCACGVLSLPTERPMLAFSTGNMLTVRTPSRIRPLLQELLEVLVSIIQPLQQPSTRPPELLFPPPPQHPQFQQNIAHVALLRQLLDPDLIQQEVDHGLFDPSGVFQAIGDIIRCHCAPMRDAAVDQMVALARSCAPGGAGTKLDAVRAIRMCFEIMELMKLDVANHQLQTLRPYLVRTAAQYEIRTFQETRNIGQPTKLQATRAWLRTAHRDLESSSSSVLSKRFLHPQVSRQSRTTIALVKAVVNLIFDPPAPPAPVQPSPPASAPASTASTPTITSAPPLTSSRSHGSSSSSHSSSSFAGYPETFFLDYGRLATLSTDASDFTALYMLLMLYRQLVHSHMHRQSRTPASTLVSNDELLRLKKEIWEIGPSHLGLCFMQNRPRASGSHHHSSGSGSSSRSSSRHERNERDREAELRKWRSDIGDVVLQVTRRATEPRLPQESTDSKSSSELKAPDAHVLGLANSWTESNLRAGSPLSVILKKRIRESVEEAVLNIVLPSSSPCASNPSPSSSSTSTPQSQNDTTPTSSGLEPLMPEIRHLAERAAKLVTIHGNVYGALYSLPSFLTREDDDAEVVALAAEAAAVPAPAAFPVPGPVSTSTSGPAPVARSS</sequence>
<feature type="region of interest" description="Disordered" evidence="2">
    <location>
        <begin position="1"/>
        <end position="162"/>
    </location>
</feature>
<dbReference type="GO" id="GO:0010737">
    <property type="term" value="P:protein kinase A signaling"/>
    <property type="evidence" value="ECO:0007669"/>
    <property type="project" value="TreeGrafter"/>
</dbReference>
<feature type="compositionally biased region" description="Low complexity" evidence="2">
    <location>
        <begin position="767"/>
        <end position="797"/>
    </location>
</feature>
<dbReference type="Proteomes" id="UP000313359">
    <property type="component" value="Unassembled WGS sequence"/>
</dbReference>
<reference evidence="3" key="1">
    <citation type="journal article" date="2018" name="Genome Biol. Evol.">
        <title>Genomics and development of Lentinus tigrinus, a white-rot wood-decaying mushroom with dimorphic fruiting bodies.</title>
        <authorList>
            <person name="Wu B."/>
            <person name="Xu Z."/>
            <person name="Knudson A."/>
            <person name="Carlson A."/>
            <person name="Chen N."/>
            <person name="Kovaka S."/>
            <person name="LaButti K."/>
            <person name="Lipzen A."/>
            <person name="Pennachio C."/>
            <person name="Riley R."/>
            <person name="Schakwitz W."/>
            <person name="Umezawa K."/>
            <person name="Ohm R.A."/>
            <person name="Grigoriev I.V."/>
            <person name="Nagy L.G."/>
            <person name="Gibbons J."/>
            <person name="Hibbett D."/>
        </authorList>
    </citation>
    <scope>NUCLEOTIDE SEQUENCE [LARGE SCALE GENOMIC DNA]</scope>
    <source>
        <strain evidence="3">ALCF2SS1-6</strain>
    </source>
</reference>
<dbReference type="PANTHER" id="PTHR12832">
    <property type="entry name" value="TESTIS-SPECIFIC PROTEIN PBS13 T-COMPLEX 11"/>
    <property type="match status" value="1"/>
</dbReference>
<dbReference type="STRING" id="1328759.A0A5C2SGP6"/>
<feature type="region of interest" description="Disordered" evidence="2">
    <location>
        <begin position="650"/>
        <end position="684"/>
    </location>
</feature>
<feature type="region of interest" description="Disordered" evidence="2">
    <location>
        <begin position="523"/>
        <end position="568"/>
    </location>
</feature>
<dbReference type="AlphaFoldDB" id="A0A5C2SGP6"/>
<feature type="region of interest" description="Disordered" evidence="2">
    <location>
        <begin position="857"/>
        <end position="879"/>
    </location>
</feature>
<comment type="similarity">
    <text evidence="1">Belongs to the TCP11 family.</text>
</comment>
<feature type="compositionally biased region" description="Low complexity" evidence="2">
    <location>
        <begin position="534"/>
        <end position="567"/>
    </location>
</feature>
<dbReference type="InterPro" id="IPR008862">
    <property type="entry name" value="Tcp11"/>
</dbReference>
<feature type="compositionally biased region" description="Polar residues" evidence="2">
    <location>
        <begin position="866"/>
        <end position="879"/>
    </location>
</feature>
<accession>A0A5C2SGP6</accession>
<evidence type="ECO:0000256" key="2">
    <source>
        <dbReference type="SAM" id="MobiDB-lite"/>
    </source>
</evidence>
<protein>
    <submittedName>
        <fullName evidence="3">Tcp11-domain-containing protein</fullName>
    </submittedName>
</protein>
<feature type="compositionally biased region" description="Basic and acidic residues" evidence="2">
    <location>
        <begin position="671"/>
        <end position="684"/>
    </location>
</feature>